<evidence type="ECO:0000313" key="1">
    <source>
        <dbReference type="EMBL" id="MEJ7138040.1"/>
    </source>
</evidence>
<gene>
    <name evidence="1" type="ORF">RV045_06300</name>
</gene>
<reference evidence="1" key="1">
    <citation type="submission" date="2023-10" db="EMBL/GenBank/DDBJ databases">
        <title>Amphibacter perezi, gen. nov., sp. nov. a novel taxa of the family Comamonadaceae, class Betaproteobacteria isolated from the skin microbiota of Pelophylax perezi from different populations.</title>
        <authorList>
            <person name="Costa S."/>
            <person name="Proenca D.N."/>
            <person name="Lopes I."/>
            <person name="Morais P.V."/>
        </authorList>
    </citation>
    <scope>NUCLEOTIDE SEQUENCE</scope>
    <source>
        <strain evidence="1">SL12-8</strain>
    </source>
</reference>
<sequence>MDTPTGWRARLHLGFARQGERSVLAHRQFSGPLRVQKALYPEGPSICHAHVLHPPSGIAEGDDLAVSVHVGAQAHAVLTTPGATHWYKSPRHGASLSLALRTEAGAALEWLPLENIFFDDAQVRLVTRIDLDPGSFALGWEGGQWGRRPDAGGHLLWQGARVQADTQLRVGDELLWLEQGHVASGDALLQGDQGWGAFPCQASLWCYHAGWTAAHAQTLAETLPWTPDLRAAVSCLPRDSGPGGLLLLRVLGRQMQAVRSVLAQTRLRLRQHSLNRPGADLRIWAT</sequence>
<proteinExistence type="predicted"/>
<organism evidence="1 2">
    <name type="scientific">Amphibiibacter pelophylacis</name>
    <dbReference type="NCBI Taxonomy" id="1799477"/>
    <lineage>
        <taxon>Bacteria</taxon>
        <taxon>Pseudomonadati</taxon>
        <taxon>Pseudomonadota</taxon>
        <taxon>Betaproteobacteria</taxon>
        <taxon>Burkholderiales</taxon>
        <taxon>Sphaerotilaceae</taxon>
        <taxon>Amphibiibacter</taxon>
    </lineage>
</organism>
<comment type="caution">
    <text evidence="1">The sequence shown here is derived from an EMBL/GenBank/DDBJ whole genome shotgun (WGS) entry which is preliminary data.</text>
</comment>
<protein>
    <submittedName>
        <fullName evidence="1">Urease accessory protein UreD</fullName>
    </submittedName>
</protein>
<accession>A0ACC6P1C0</accession>
<dbReference type="EMBL" id="JAWDIE010000007">
    <property type="protein sequence ID" value="MEJ7138040.1"/>
    <property type="molecule type" value="Genomic_DNA"/>
</dbReference>
<name>A0ACC6P1C0_9BURK</name>
<keyword evidence="2" id="KW-1185">Reference proteome</keyword>
<evidence type="ECO:0000313" key="2">
    <source>
        <dbReference type="Proteomes" id="UP001364695"/>
    </source>
</evidence>
<dbReference type="Proteomes" id="UP001364695">
    <property type="component" value="Unassembled WGS sequence"/>
</dbReference>